<dbReference type="EMBL" id="JRFJ01000007">
    <property type="protein sequence ID" value="KHJ53155.1"/>
    <property type="molecule type" value="Genomic_DNA"/>
</dbReference>
<dbReference type="Pfam" id="PF00583">
    <property type="entry name" value="Acetyltransf_1"/>
    <property type="match status" value="1"/>
</dbReference>
<dbReference type="GO" id="GO:0016747">
    <property type="term" value="F:acyltransferase activity, transferring groups other than amino-acyl groups"/>
    <property type="evidence" value="ECO:0007669"/>
    <property type="project" value="InterPro"/>
</dbReference>
<gene>
    <name evidence="4" type="ORF">LA66_19270</name>
</gene>
<dbReference type="InterPro" id="IPR000182">
    <property type="entry name" value="GNAT_dom"/>
</dbReference>
<dbReference type="RefSeq" id="WP_039195787.1">
    <property type="nucleotide sequence ID" value="NZ_JRFJ01000007.1"/>
</dbReference>
<evidence type="ECO:0000259" key="3">
    <source>
        <dbReference type="PROSITE" id="PS51186"/>
    </source>
</evidence>
<dbReference type="AlphaFoldDB" id="A0A0B1Q2W5"/>
<comment type="caution">
    <text evidence="4">The sequence shown here is derived from an EMBL/GenBank/DDBJ whole genome shotgun (WGS) entry which is preliminary data.</text>
</comment>
<name>A0A0B1Q2W5_9HYPH</name>
<dbReference type="Gene3D" id="3.40.630.30">
    <property type="match status" value="1"/>
</dbReference>
<dbReference type="OrthoDB" id="9803233at2"/>
<evidence type="ECO:0000313" key="4">
    <source>
        <dbReference type="EMBL" id="KHJ53155.1"/>
    </source>
</evidence>
<keyword evidence="1 4" id="KW-0808">Transferase</keyword>
<protein>
    <submittedName>
        <fullName evidence="4">Histone acetyltransferase</fullName>
    </submittedName>
</protein>
<proteinExistence type="predicted"/>
<sequence>MLDIRIDDLTGEQTRSLLALHLAGMHASSPPDAVFALDLSGLQSPDVTVWTAWSANRVAAIGALKLLGDGTAEVKSMRTHPDFLRMGAAAAILDTIIKAAKAKGVRHLSLETGMGPAFEPAIALYHRRGFIDGGPFGAYADNGFSRFMHLDLDAPPR</sequence>
<evidence type="ECO:0000313" key="5">
    <source>
        <dbReference type="Proteomes" id="UP000030826"/>
    </source>
</evidence>
<evidence type="ECO:0000256" key="1">
    <source>
        <dbReference type="ARBA" id="ARBA00022679"/>
    </source>
</evidence>
<keyword evidence="2" id="KW-0012">Acyltransferase</keyword>
<dbReference type="PROSITE" id="PS51186">
    <property type="entry name" value="GNAT"/>
    <property type="match status" value="1"/>
</dbReference>
<dbReference type="SUPFAM" id="SSF55729">
    <property type="entry name" value="Acyl-CoA N-acyltransferases (Nat)"/>
    <property type="match status" value="1"/>
</dbReference>
<dbReference type="STRING" id="370622.LA66_19270"/>
<dbReference type="PANTHER" id="PTHR43877:SF5">
    <property type="entry name" value="BLL8307 PROTEIN"/>
    <property type="match status" value="1"/>
</dbReference>
<dbReference type="CDD" id="cd04301">
    <property type="entry name" value="NAT_SF"/>
    <property type="match status" value="1"/>
</dbReference>
<dbReference type="Proteomes" id="UP000030826">
    <property type="component" value="Unassembled WGS sequence"/>
</dbReference>
<evidence type="ECO:0000256" key="2">
    <source>
        <dbReference type="ARBA" id="ARBA00023315"/>
    </source>
</evidence>
<feature type="domain" description="N-acetyltransferase" evidence="3">
    <location>
        <begin position="4"/>
        <end position="153"/>
    </location>
</feature>
<dbReference type="PANTHER" id="PTHR43877">
    <property type="entry name" value="AMINOALKYLPHOSPHONATE N-ACETYLTRANSFERASE-RELATED-RELATED"/>
    <property type="match status" value="1"/>
</dbReference>
<dbReference type="InterPro" id="IPR050832">
    <property type="entry name" value="Bact_Acetyltransf"/>
</dbReference>
<organism evidence="4 5">
    <name type="scientific">Aureimonas altamirensis</name>
    <dbReference type="NCBI Taxonomy" id="370622"/>
    <lineage>
        <taxon>Bacteria</taxon>
        <taxon>Pseudomonadati</taxon>
        <taxon>Pseudomonadota</taxon>
        <taxon>Alphaproteobacteria</taxon>
        <taxon>Hyphomicrobiales</taxon>
        <taxon>Aurantimonadaceae</taxon>
        <taxon>Aureimonas</taxon>
    </lineage>
</organism>
<accession>A0A0B1Q2W5</accession>
<reference evidence="4 5" key="1">
    <citation type="submission" date="2014-09" db="EMBL/GenBank/DDBJ databases">
        <title>Isolation and characterization of Aurantimonas altamirensis ON-56566 from clinical sample following a dog bite.</title>
        <authorList>
            <person name="Eshaghi A."/>
            <person name="Li A."/>
            <person name="Shahinas D."/>
            <person name="Bahn P."/>
            <person name="Kus J.V."/>
            <person name="Patel S.N."/>
        </authorList>
    </citation>
    <scope>NUCLEOTIDE SEQUENCE [LARGE SCALE GENOMIC DNA]</scope>
    <source>
        <strain evidence="4 5">ON-56566</strain>
    </source>
</reference>
<dbReference type="InterPro" id="IPR016181">
    <property type="entry name" value="Acyl_CoA_acyltransferase"/>
</dbReference>